<keyword evidence="2" id="KW-0808">Transferase</keyword>
<dbReference type="InterPro" id="IPR008271">
    <property type="entry name" value="Ser/Thr_kinase_AS"/>
</dbReference>
<protein>
    <recommendedName>
        <fullName evidence="8">Protein kinase domain-containing protein</fullName>
    </recommendedName>
</protein>
<dbReference type="Gene3D" id="1.10.510.10">
    <property type="entry name" value="Transferase(Phosphotransferase) domain 1"/>
    <property type="match status" value="1"/>
</dbReference>
<dbReference type="PROSITE" id="PS00107">
    <property type="entry name" value="PROTEIN_KINASE_ATP"/>
    <property type="match status" value="1"/>
</dbReference>
<dbReference type="SMART" id="SM00220">
    <property type="entry name" value="S_TKc"/>
    <property type="match status" value="1"/>
</dbReference>
<evidence type="ECO:0000256" key="2">
    <source>
        <dbReference type="ARBA" id="ARBA00022679"/>
    </source>
</evidence>
<evidence type="ECO:0000256" key="4">
    <source>
        <dbReference type="ARBA" id="ARBA00022777"/>
    </source>
</evidence>
<evidence type="ECO:0000256" key="5">
    <source>
        <dbReference type="ARBA" id="ARBA00022840"/>
    </source>
</evidence>
<dbReference type="SUPFAM" id="SSF56112">
    <property type="entry name" value="Protein kinase-like (PK-like)"/>
    <property type="match status" value="1"/>
</dbReference>
<dbReference type="CDD" id="cd06606">
    <property type="entry name" value="STKc_MAPKKK"/>
    <property type="match status" value="1"/>
</dbReference>
<dbReference type="Proteomes" id="UP000001514">
    <property type="component" value="Unassembled WGS sequence"/>
</dbReference>
<evidence type="ECO:0000256" key="6">
    <source>
        <dbReference type="PROSITE-ProRule" id="PRU10141"/>
    </source>
</evidence>
<organism evidence="10">
    <name type="scientific">Selaginella moellendorffii</name>
    <name type="common">Spikemoss</name>
    <dbReference type="NCBI Taxonomy" id="88036"/>
    <lineage>
        <taxon>Eukaryota</taxon>
        <taxon>Viridiplantae</taxon>
        <taxon>Streptophyta</taxon>
        <taxon>Embryophyta</taxon>
        <taxon>Tracheophyta</taxon>
        <taxon>Lycopodiopsida</taxon>
        <taxon>Selaginellales</taxon>
        <taxon>Selaginellaceae</taxon>
        <taxon>Selaginella</taxon>
    </lineage>
</organism>
<feature type="non-terminal residue" evidence="9">
    <location>
        <position position="1"/>
    </location>
</feature>
<dbReference type="InterPro" id="IPR017441">
    <property type="entry name" value="Protein_kinase_ATP_BS"/>
</dbReference>
<dbReference type="PROSITE" id="PS50011">
    <property type="entry name" value="PROTEIN_KINASE_DOM"/>
    <property type="match status" value="1"/>
</dbReference>
<dbReference type="PRINTS" id="PR00109">
    <property type="entry name" value="TYRKINASE"/>
</dbReference>
<keyword evidence="5 6" id="KW-0067">ATP-binding</keyword>
<keyword evidence="1 7" id="KW-0723">Serine/threonine-protein kinase</keyword>
<dbReference type="EMBL" id="GL377573">
    <property type="protein sequence ID" value="EFJ31500.1"/>
    <property type="molecule type" value="Genomic_DNA"/>
</dbReference>
<feature type="binding site" evidence="6">
    <location>
        <position position="30"/>
    </location>
    <ligand>
        <name>ATP</name>
        <dbReference type="ChEBI" id="CHEBI:30616"/>
    </ligand>
</feature>
<dbReference type="Gramene" id="EFJ31500">
    <property type="protein sequence ID" value="EFJ31500"/>
    <property type="gene ID" value="SELMODRAFT_4407"/>
</dbReference>
<dbReference type="InterPro" id="IPR000719">
    <property type="entry name" value="Prot_kinase_dom"/>
</dbReference>
<keyword evidence="4" id="KW-0418">Kinase</keyword>
<dbReference type="PANTHER" id="PTHR11584:SF369">
    <property type="entry name" value="MITOGEN-ACTIVATED PROTEIN KINASE KINASE KINASE 19-RELATED"/>
    <property type="match status" value="1"/>
</dbReference>
<dbReference type="KEGG" id="smo:SELMODRAFT_4407"/>
<dbReference type="InParanoid" id="D8R7D2"/>
<feature type="non-terminal residue" evidence="9">
    <location>
        <position position="260"/>
    </location>
</feature>
<dbReference type="GO" id="GO:0038066">
    <property type="term" value="P:p38MAPK cascade"/>
    <property type="evidence" value="ECO:0000318"/>
    <property type="project" value="GO_Central"/>
</dbReference>
<evidence type="ECO:0000256" key="3">
    <source>
        <dbReference type="ARBA" id="ARBA00022741"/>
    </source>
</evidence>
<dbReference type="InterPro" id="IPR011009">
    <property type="entry name" value="Kinase-like_dom_sf"/>
</dbReference>
<dbReference type="GO" id="GO:0007254">
    <property type="term" value="P:JNK cascade"/>
    <property type="evidence" value="ECO:0000318"/>
    <property type="project" value="GO_Central"/>
</dbReference>
<name>D8R7D2_SELML</name>
<evidence type="ECO:0000259" key="8">
    <source>
        <dbReference type="PROSITE" id="PS50011"/>
    </source>
</evidence>
<gene>
    <name evidence="9" type="ORF">SELMODRAFT_4407</name>
</gene>
<dbReference type="STRING" id="88036.D8R7D2"/>
<dbReference type="AlphaFoldDB" id="D8R7D2"/>
<dbReference type="GO" id="GO:0005524">
    <property type="term" value="F:ATP binding"/>
    <property type="evidence" value="ECO:0007669"/>
    <property type="project" value="UniProtKB-UniRule"/>
</dbReference>
<dbReference type="InterPro" id="IPR001245">
    <property type="entry name" value="Ser-Thr/Tyr_kinase_cat_dom"/>
</dbReference>
<dbReference type="GO" id="GO:0004672">
    <property type="term" value="F:protein kinase activity"/>
    <property type="evidence" value="ECO:0000318"/>
    <property type="project" value="GO_Central"/>
</dbReference>
<sequence>WTKGELLGEGAYGKVFSGLNQSTGELMAVKQLKIDPGEGQEKSFYLAALEREINLYRKLRHKHIVGYINMEQDEQSGSLYIFLEYVSGGSIQRQAAMLERFGRFSEPLVRVYTRQLLLGLQYLHENRIVHRDIKGGNVLVDAIGVVKLADFGASKAFHDPTVTNECKSIRGSVFWMAPEVIKGDGYGRRADIWSVGCTVIEMLTAMHPWPDIDNTWSAIFHIAKASSGPPIPEHGSGCVKDFLQQCFQMDPRLRPTATQV</sequence>
<dbReference type="PROSITE" id="PS00108">
    <property type="entry name" value="PROTEIN_KINASE_ST"/>
    <property type="match status" value="1"/>
</dbReference>
<dbReference type="Gene3D" id="3.30.200.20">
    <property type="entry name" value="Phosphorylase Kinase, domain 1"/>
    <property type="match status" value="1"/>
</dbReference>
<dbReference type="Pfam" id="PF00069">
    <property type="entry name" value="Pkinase"/>
    <property type="match status" value="1"/>
</dbReference>
<dbReference type="PANTHER" id="PTHR11584">
    <property type="entry name" value="SERINE/THREONINE PROTEIN KINASE"/>
    <property type="match status" value="1"/>
</dbReference>
<reference evidence="9 10" key="1">
    <citation type="journal article" date="2011" name="Science">
        <title>The Selaginella genome identifies genetic changes associated with the evolution of vascular plants.</title>
        <authorList>
            <person name="Banks J.A."/>
            <person name="Nishiyama T."/>
            <person name="Hasebe M."/>
            <person name="Bowman J.L."/>
            <person name="Gribskov M."/>
            <person name="dePamphilis C."/>
            <person name="Albert V.A."/>
            <person name="Aono N."/>
            <person name="Aoyama T."/>
            <person name="Ambrose B.A."/>
            <person name="Ashton N.W."/>
            <person name="Axtell M.J."/>
            <person name="Barker E."/>
            <person name="Barker M.S."/>
            <person name="Bennetzen J.L."/>
            <person name="Bonawitz N.D."/>
            <person name="Chapple C."/>
            <person name="Cheng C."/>
            <person name="Correa L.G."/>
            <person name="Dacre M."/>
            <person name="DeBarry J."/>
            <person name="Dreyer I."/>
            <person name="Elias M."/>
            <person name="Engstrom E.M."/>
            <person name="Estelle M."/>
            <person name="Feng L."/>
            <person name="Finet C."/>
            <person name="Floyd S.K."/>
            <person name="Frommer W.B."/>
            <person name="Fujita T."/>
            <person name="Gramzow L."/>
            <person name="Gutensohn M."/>
            <person name="Harholt J."/>
            <person name="Hattori M."/>
            <person name="Heyl A."/>
            <person name="Hirai T."/>
            <person name="Hiwatashi Y."/>
            <person name="Ishikawa M."/>
            <person name="Iwata M."/>
            <person name="Karol K.G."/>
            <person name="Koehler B."/>
            <person name="Kolukisaoglu U."/>
            <person name="Kubo M."/>
            <person name="Kurata T."/>
            <person name="Lalonde S."/>
            <person name="Li K."/>
            <person name="Li Y."/>
            <person name="Litt A."/>
            <person name="Lyons E."/>
            <person name="Manning G."/>
            <person name="Maruyama T."/>
            <person name="Michael T.P."/>
            <person name="Mikami K."/>
            <person name="Miyazaki S."/>
            <person name="Morinaga S."/>
            <person name="Murata T."/>
            <person name="Mueller-Roeber B."/>
            <person name="Nelson D.R."/>
            <person name="Obara M."/>
            <person name="Oguri Y."/>
            <person name="Olmstead R.G."/>
            <person name="Onodera N."/>
            <person name="Petersen B.L."/>
            <person name="Pils B."/>
            <person name="Prigge M."/>
            <person name="Rensing S.A."/>
            <person name="Riano-Pachon D.M."/>
            <person name="Roberts A.W."/>
            <person name="Sato Y."/>
            <person name="Scheller H.V."/>
            <person name="Schulz B."/>
            <person name="Schulz C."/>
            <person name="Shakirov E.V."/>
            <person name="Shibagaki N."/>
            <person name="Shinohara N."/>
            <person name="Shippen D.E."/>
            <person name="Soerensen I."/>
            <person name="Sotooka R."/>
            <person name="Sugimoto N."/>
            <person name="Sugita M."/>
            <person name="Sumikawa N."/>
            <person name="Tanurdzic M."/>
            <person name="Theissen G."/>
            <person name="Ulvskov P."/>
            <person name="Wakazuki S."/>
            <person name="Weng J.K."/>
            <person name="Willats W.W."/>
            <person name="Wipf D."/>
            <person name="Wolf P.G."/>
            <person name="Yang L."/>
            <person name="Zimmer A.D."/>
            <person name="Zhu Q."/>
            <person name="Mitros T."/>
            <person name="Hellsten U."/>
            <person name="Loque D."/>
            <person name="Otillar R."/>
            <person name="Salamov A."/>
            <person name="Schmutz J."/>
            <person name="Shapiro H."/>
            <person name="Lindquist E."/>
            <person name="Lucas S."/>
            <person name="Rokhsar D."/>
            <person name="Grigoriev I.V."/>
        </authorList>
    </citation>
    <scope>NUCLEOTIDE SEQUENCE [LARGE SCALE GENOMIC DNA]</scope>
</reference>
<dbReference type="OMA" id="XNELMIQ"/>
<evidence type="ECO:0000313" key="9">
    <source>
        <dbReference type="EMBL" id="EFJ31500.1"/>
    </source>
</evidence>
<feature type="domain" description="Protein kinase" evidence="8">
    <location>
        <begin position="1"/>
        <end position="260"/>
    </location>
</feature>
<keyword evidence="3 6" id="KW-0547">Nucleotide-binding</keyword>
<dbReference type="PIRSF" id="PIRSF000654">
    <property type="entry name" value="Integrin-linked_kinase"/>
    <property type="match status" value="1"/>
</dbReference>
<dbReference type="HOGENOM" id="CLU_000288_63_23_1"/>
<evidence type="ECO:0000256" key="1">
    <source>
        <dbReference type="ARBA" id="ARBA00022527"/>
    </source>
</evidence>
<proteinExistence type="inferred from homology"/>
<dbReference type="GO" id="GO:0004674">
    <property type="term" value="F:protein serine/threonine kinase activity"/>
    <property type="evidence" value="ECO:0007669"/>
    <property type="project" value="UniProtKB-KW"/>
</dbReference>
<dbReference type="eggNOG" id="KOG0198">
    <property type="taxonomic scope" value="Eukaryota"/>
</dbReference>
<accession>D8R7D2</accession>
<keyword evidence="10" id="KW-1185">Reference proteome</keyword>
<comment type="similarity">
    <text evidence="7">Belongs to the protein kinase superfamily.</text>
</comment>
<evidence type="ECO:0000256" key="7">
    <source>
        <dbReference type="RuleBase" id="RU000304"/>
    </source>
</evidence>
<evidence type="ECO:0000313" key="10">
    <source>
        <dbReference type="Proteomes" id="UP000001514"/>
    </source>
</evidence>